<dbReference type="PANTHER" id="PTHR35936:SF25">
    <property type="entry name" value="ABC TRANSPORTER SUBSTRATE-BINDING PROTEIN"/>
    <property type="match status" value="1"/>
</dbReference>
<name>A0A1H5IA01_PSEAG</name>
<evidence type="ECO:0000256" key="2">
    <source>
        <dbReference type="SAM" id="SignalP"/>
    </source>
</evidence>
<dbReference type="AlphaFoldDB" id="A0A1H5IA01"/>
<feature type="chain" id="PRO_5017425351" evidence="2">
    <location>
        <begin position="23"/>
        <end position="261"/>
    </location>
</feature>
<accession>A0A1H5IA01</accession>
<dbReference type="PANTHER" id="PTHR35936">
    <property type="entry name" value="MEMBRANE-BOUND LYTIC MUREIN TRANSGLYCOSYLASE F"/>
    <property type="match status" value="1"/>
</dbReference>
<reference evidence="4" key="1">
    <citation type="submission" date="2016-10" db="EMBL/GenBank/DDBJ databases">
        <authorList>
            <person name="Varghese N."/>
            <person name="Submissions S."/>
        </authorList>
    </citation>
    <scope>NUCLEOTIDE SEQUENCE [LARGE SCALE GENOMIC DNA]</scope>
    <source>
        <strain evidence="4">DSM 12111</strain>
    </source>
</reference>
<organism evidence="3 4">
    <name type="scientific">Pseudomonas anguilliseptica</name>
    <dbReference type="NCBI Taxonomy" id="53406"/>
    <lineage>
        <taxon>Bacteria</taxon>
        <taxon>Pseudomonadati</taxon>
        <taxon>Pseudomonadota</taxon>
        <taxon>Gammaproteobacteria</taxon>
        <taxon>Pseudomonadales</taxon>
        <taxon>Pseudomonadaceae</taxon>
        <taxon>Pseudomonas</taxon>
    </lineage>
</organism>
<feature type="signal peptide" evidence="2">
    <location>
        <begin position="1"/>
        <end position="22"/>
    </location>
</feature>
<keyword evidence="4" id="KW-1185">Reference proteome</keyword>
<evidence type="ECO:0000256" key="1">
    <source>
        <dbReference type="ARBA" id="ARBA00010333"/>
    </source>
</evidence>
<comment type="similarity">
    <text evidence="1">Belongs to the bacterial solute-binding protein 3 family.</text>
</comment>
<dbReference type="Pfam" id="PF12974">
    <property type="entry name" value="Phosphonate-bd"/>
    <property type="match status" value="1"/>
</dbReference>
<proteinExistence type="inferred from homology"/>
<dbReference type="SUPFAM" id="SSF53850">
    <property type="entry name" value="Periplasmic binding protein-like II"/>
    <property type="match status" value="1"/>
</dbReference>
<dbReference type="Proteomes" id="UP000242849">
    <property type="component" value="Unassembled WGS sequence"/>
</dbReference>
<evidence type="ECO:0000313" key="3">
    <source>
        <dbReference type="EMBL" id="SEE37037.1"/>
    </source>
</evidence>
<dbReference type="Gene3D" id="3.40.190.10">
    <property type="entry name" value="Periplasmic binding protein-like II"/>
    <property type="match status" value="2"/>
</dbReference>
<sequence length="261" mass="29834">MATLLRGLLLGLMLSAVCVAQAAEDVRVGAYHFPPYVIKPESERPGGLLPELLQALNQLQSDYRFTLVATSTMRRYRDLQSGRFDLILFESPAWGWQDTAPAALDLHIEDAEVYAARLQPGRDERYFDQLQGKRMALYSGYHYGFAGFNSDKQFLTDRFNAVLTYSHDSNLIMLLRGRADVAVVTRSYLRAYQQRYPEQSSALLVSQRVDQVYQHQALFRPESALQPQAFAELLKQLNRDKLLDKLLGRYHLRDASVLIKD</sequence>
<dbReference type="EMBL" id="FNSC01000001">
    <property type="protein sequence ID" value="SEE37037.1"/>
    <property type="molecule type" value="Genomic_DNA"/>
</dbReference>
<evidence type="ECO:0000313" key="4">
    <source>
        <dbReference type="Proteomes" id="UP000242849"/>
    </source>
</evidence>
<keyword evidence="2" id="KW-0732">Signal</keyword>
<dbReference type="STRING" id="53406.SAMN05421553_4627"/>
<protein>
    <submittedName>
        <fullName evidence="3">Amino acid ABC transporter substrate-binding protein, PAAT family</fullName>
    </submittedName>
</protein>
<gene>
    <name evidence="3" type="ORF">SAMN05421553_4627</name>
</gene>